<protein>
    <recommendedName>
        <fullName evidence="4 9">Malonyl-[acyl-carrier protein] O-methyltransferase</fullName>
        <shortName evidence="9">Malonyl-ACP O-methyltransferase</shortName>
        <ecNumber evidence="4 9">2.1.1.197</ecNumber>
    </recommendedName>
    <alternativeName>
        <fullName evidence="9">Biotin synthesis protein BioC</fullName>
    </alternativeName>
</protein>
<dbReference type="Proteomes" id="UP000001700">
    <property type="component" value="Chromosome"/>
</dbReference>
<dbReference type="CDD" id="cd02440">
    <property type="entry name" value="AdoMet_MTases"/>
    <property type="match status" value="1"/>
</dbReference>
<gene>
    <name evidence="9 11" type="primary">bioC</name>
    <name evidence="11" type="ordered locus">RIEPE_0565</name>
</gene>
<dbReference type="KEGG" id="rip:RIEPE_0565"/>
<evidence type="ECO:0000313" key="12">
    <source>
        <dbReference type="Proteomes" id="UP000001700"/>
    </source>
</evidence>
<dbReference type="Pfam" id="PF08241">
    <property type="entry name" value="Methyltransf_11"/>
    <property type="match status" value="1"/>
</dbReference>
<dbReference type="AlphaFoldDB" id="D4G8Y9"/>
<reference evidence="11" key="1">
    <citation type="submission" date="2008-05" db="EMBL/GenBank/DDBJ databases">
        <title>Genome sequence of Riesia pediculicola USDA.</title>
        <authorList>
            <person name="Kirkness E.F."/>
        </authorList>
    </citation>
    <scope>NUCLEOTIDE SEQUENCE [LARGE SCALE GENOMIC DNA]</scope>
    <source>
        <strain evidence="11">USDA</strain>
    </source>
</reference>
<dbReference type="GO" id="GO:0032259">
    <property type="term" value="P:methylation"/>
    <property type="evidence" value="ECO:0007669"/>
    <property type="project" value="UniProtKB-KW"/>
</dbReference>
<dbReference type="RefSeq" id="WP_013087474.1">
    <property type="nucleotide sequence ID" value="NC_014109.1"/>
</dbReference>
<dbReference type="OrthoDB" id="9760689at2"/>
<dbReference type="InterPro" id="IPR011814">
    <property type="entry name" value="BioC"/>
</dbReference>
<proteinExistence type="inferred from homology"/>
<keyword evidence="12" id="KW-1185">Reference proteome</keyword>
<dbReference type="eggNOG" id="COG2226">
    <property type="taxonomic scope" value="Bacteria"/>
</dbReference>
<dbReference type="InterPro" id="IPR013216">
    <property type="entry name" value="Methyltransf_11"/>
</dbReference>
<evidence type="ECO:0000313" key="11">
    <source>
        <dbReference type="EMBL" id="ADD79484.1"/>
    </source>
</evidence>
<dbReference type="EMBL" id="CP001085">
    <property type="protein sequence ID" value="ADD79484.1"/>
    <property type="molecule type" value="Genomic_DNA"/>
</dbReference>
<comment type="pathway">
    <text evidence="2 9">Cofactor biosynthesis; biotin biosynthesis.</text>
</comment>
<dbReference type="SUPFAM" id="SSF53335">
    <property type="entry name" value="S-adenosyl-L-methionine-dependent methyltransferases"/>
    <property type="match status" value="1"/>
</dbReference>
<dbReference type="GO" id="GO:0010340">
    <property type="term" value="F:carboxyl-O-methyltransferase activity"/>
    <property type="evidence" value="ECO:0007669"/>
    <property type="project" value="UniProtKB-UniRule"/>
</dbReference>
<comment type="similarity">
    <text evidence="3 9">Belongs to the methyltransferase superfamily.</text>
</comment>
<dbReference type="HOGENOM" id="CLU_046586_2_2_6"/>
<dbReference type="PANTHER" id="PTHR44942:SF4">
    <property type="entry name" value="METHYLTRANSFERASE TYPE 11 DOMAIN-CONTAINING PROTEIN"/>
    <property type="match status" value="1"/>
</dbReference>
<evidence type="ECO:0000256" key="5">
    <source>
        <dbReference type="ARBA" id="ARBA00022603"/>
    </source>
</evidence>
<dbReference type="InterPro" id="IPR029063">
    <property type="entry name" value="SAM-dependent_MTases_sf"/>
</dbReference>
<keyword evidence="5 9" id="KW-0489">Methyltransferase</keyword>
<sequence>MNTKNKNAIAFSFGKAARYYDNFSIFQKQIGKKLFKRFSSNVGNIVLDAGCGTGFFSKQWKLIGKNVIALDLSESMLHVAQEGKSASYYVQADIESIPLKNKSVDLCFSNLVIQWCKNIFIPLNQMYRVTKCGGLVVFTTLADGSLKELKQCWERVNQSSHFNSFLTFDEIKIACKIWSNSLEQKSCCFLYPSFQVLLRSIKGTGATYLYNEKKRGLMTKKYLERLINNYPNVNNMFPLTYKVIFGALYRE</sequence>
<dbReference type="STRING" id="515618.RIEPE_0565"/>
<comment type="function">
    <text evidence="9">Converts the free carboxyl group of a malonyl-thioester to its methyl ester by transfer of a methyl group from S-adenosyl-L-methionine (SAM). It allows to synthesize pimeloyl-ACP via the fatty acid synthetic pathway.</text>
</comment>
<dbReference type="PANTHER" id="PTHR44942">
    <property type="entry name" value="METHYLTRANSF_11 DOMAIN-CONTAINING PROTEIN"/>
    <property type="match status" value="1"/>
</dbReference>
<evidence type="ECO:0000256" key="8">
    <source>
        <dbReference type="ARBA" id="ARBA00022756"/>
    </source>
</evidence>
<dbReference type="NCBIfam" id="TIGR02072">
    <property type="entry name" value="BioC"/>
    <property type="match status" value="1"/>
</dbReference>
<dbReference type="HAMAP" id="MF_00835">
    <property type="entry name" value="BioC"/>
    <property type="match status" value="1"/>
</dbReference>
<keyword evidence="6 9" id="KW-0808">Transferase</keyword>
<evidence type="ECO:0000256" key="9">
    <source>
        <dbReference type="HAMAP-Rule" id="MF_00835"/>
    </source>
</evidence>
<dbReference type="GO" id="GO:0009102">
    <property type="term" value="P:biotin biosynthetic process"/>
    <property type="evidence" value="ECO:0007669"/>
    <property type="project" value="UniProtKB-UniRule"/>
</dbReference>
<keyword evidence="7 9" id="KW-0949">S-adenosyl-L-methionine</keyword>
<evidence type="ECO:0000256" key="1">
    <source>
        <dbReference type="ARBA" id="ARBA00000852"/>
    </source>
</evidence>
<dbReference type="GO" id="GO:0008757">
    <property type="term" value="F:S-adenosylmethionine-dependent methyltransferase activity"/>
    <property type="evidence" value="ECO:0007669"/>
    <property type="project" value="InterPro"/>
</dbReference>
<keyword evidence="8 9" id="KW-0093">Biotin biosynthesis</keyword>
<organism evidence="11 12">
    <name type="scientific">Riesia pediculicola (strain USDA)</name>
    <dbReference type="NCBI Taxonomy" id="515618"/>
    <lineage>
        <taxon>Bacteria</taxon>
        <taxon>Pseudomonadati</taxon>
        <taxon>Pseudomonadota</taxon>
        <taxon>Gammaproteobacteria</taxon>
        <taxon>Enterobacterales</taxon>
        <taxon>Enterobacteriaceae</taxon>
        <taxon>Candidatus Riesia</taxon>
    </lineage>
</organism>
<dbReference type="EC" id="2.1.1.197" evidence="4 9"/>
<accession>D4G8Y9</accession>
<evidence type="ECO:0000259" key="10">
    <source>
        <dbReference type="Pfam" id="PF08241"/>
    </source>
</evidence>
<name>D4G8Y9_RIEPU</name>
<evidence type="ECO:0000256" key="4">
    <source>
        <dbReference type="ARBA" id="ARBA00012327"/>
    </source>
</evidence>
<evidence type="ECO:0000256" key="7">
    <source>
        <dbReference type="ARBA" id="ARBA00022691"/>
    </source>
</evidence>
<feature type="domain" description="Methyltransferase type 11" evidence="10">
    <location>
        <begin position="47"/>
        <end position="138"/>
    </location>
</feature>
<dbReference type="Gene3D" id="3.40.50.150">
    <property type="entry name" value="Vaccinia Virus protein VP39"/>
    <property type="match status" value="1"/>
</dbReference>
<dbReference type="UniPathway" id="UPA00078"/>
<dbReference type="InterPro" id="IPR051052">
    <property type="entry name" value="Diverse_substrate_MTase"/>
</dbReference>
<evidence type="ECO:0000256" key="2">
    <source>
        <dbReference type="ARBA" id="ARBA00004746"/>
    </source>
</evidence>
<evidence type="ECO:0000256" key="6">
    <source>
        <dbReference type="ARBA" id="ARBA00022679"/>
    </source>
</evidence>
<evidence type="ECO:0000256" key="3">
    <source>
        <dbReference type="ARBA" id="ARBA00008361"/>
    </source>
</evidence>
<comment type="catalytic activity">
    <reaction evidence="1 9">
        <text>malonyl-[ACP] + S-adenosyl-L-methionine = malonyl-[ACP] methyl ester + S-adenosyl-L-homocysteine</text>
        <dbReference type="Rhea" id="RHEA:17105"/>
        <dbReference type="Rhea" id="RHEA-COMP:9623"/>
        <dbReference type="Rhea" id="RHEA-COMP:9954"/>
        <dbReference type="ChEBI" id="CHEBI:57856"/>
        <dbReference type="ChEBI" id="CHEBI:59789"/>
        <dbReference type="ChEBI" id="CHEBI:78449"/>
        <dbReference type="ChEBI" id="CHEBI:78845"/>
        <dbReference type="EC" id="2.1.1.197"/>
    </reaction>
</comment>
<dbReference type="GO" id="GO:0102130">
    <property type="term" value="F:malonyl-CoA methyltransferase activity"/>
    <property type="evidence" value="ECO:0007669"/>
    <property type="project" value="UniProtKB-EC"/>
</dbReference>